<comment type="caution">
    <text evidence="1">The sequence shown here is derived from an EMBL/GenBank/DDBJ whole genome shotgun (WGS) entry which is preliminary data.</text>
</comment>
<dbReference type="AlphaFoldDB" id="A0A2M7G7H5"/>
<proteinExistence type="predicted"/>
<evidence type="ECO:0000313" key="1">
    <source>
        <dbReference type="EMBL" id="PIW17659.1"/>
    </source>
</evidence>
<organism evidence="1 2">
    <name type="scientific">bacterium (Candidatus Blackallbacteria) CG17_big_fil_post_rev_8_21_14_2_50_48_46</name>
    <dbReference type="NCBI Taxonomy" id="2014261"/>
    <lineage>
        <taxon>Bacteria</taxon>
        <taxon>Candidatus Blackallbacteria</taxon>
    </lineage>
</organism>
<gene>
    <name evidence="1" type="ORF">COW36_07910</name>
</gene>
<dbReference type="EMBL" id="PFFQ01000022">
    <property type="protein sequence ID" value="PIW17659.1"/>
    <property type="molecule type" value="Genomic_DNA"/>
</dbReference>
<evidence type="ECO:0000313" key="2">
    <source>
        <dbReference type="Proteomes" id="UP000231019"/>
    </source>
</evidence>
<sequence>MAPKPKLNQNIYFSFKFLTFPEKRLTLKVREIISKKAKHLNRQVKKKKYQNLEQSSYRLRSVFFLYIKVNTLLRDL</sequence>
<accession>A0A2M7G7H5</accession>
<name>A0A2M7G7H5_9BACT</name>
<reference evidence="1 2" key="1">
    <citation type="submission" date="2017-09" db="EMBL/GenBank/DDBJ databases">
        <title>Depth-based differentiation of microbial function through sediment-hosted aquifers and enrichment of novel symbionts in the deep terrestrial subsurface.</title>
        <authorList>
            <person name="Probst A.J."/>
            <person name="Ladd B."/>
            <person name="Jarett J.K."/>
            <person name="Geller-Mcgrath D.E."/>
            <person name="Sieber C.M."/>
            <person name="Emerson J.B."/>
            <person name="Anantharaman K."/>
            <person name="Thomas B.C."/>
            <person name="Malmstrom R."/>
            <person name="Stieglmeier M."/>
            <person name="Klingl A."/>
            <person name="Woyke T."/>
            <person name="Ryan C.M."/>
            <person name="Banfield J.F."/>
        </authorList>
    </citation>
    <scope>NUCLEOTIDE SEQUENCE [LARGE SCALE GENOMIC DNA]</scope>
    <source>
        <strain evidence="1">CG17_big_fil_post_rev_8_21_14_2_50_48_46</strain>
    </source>
</reference>
<dbReference type="Proteomes" id="UP000231019">
    <property type="component" value="Unassembled WGS sequence"/>
</dbReference>
<protein>
    <submittedName>
        <fullName evidence="1">Uncharacterized protein</fullName>
    </submittedName>
</protein>